<name>A0ACB9P8Y6_BAUVA</name>
<evidence type="ECO:0000313" key="2">
    <source>
        <dbReference type="Proteomes" id="UP000828941"/>
    </source>
</evidence>
<evidence type="ECO:0000313" key="1">
    <source>
        <dbReference type="EMBL" id="KAI4345252.1"/>
    </source>
</evidence>
<reference evidence="1 2" key="1">
    <citation type="journal article" date="2022" name="DNA Res.">
        <title>Chromosomal-level genome assembly of the orchid tree Bauhinia variegata (Leguminosae; Cercidoideae) supports the allotetraploid origin hypothesis of Bauhinia.</title>
        <authorList>
            <person name="Zhong Y."/>
            <person name="Chen Y."/>
            <person name="Zheng D."/>
            <person name="Pang J."/>
            <person name="Liu Y."/>
            <person name="Luo S."/>
            <person name="Meng S."/>
            <person name="Qian L."/>
            <person name="Wei D."/>
            <person name="Dai S."/>
            <person name="Zhou R."/>
        </authorList>
    </citation>
    <scope>NUCLEOTIDE SEQUENCE [LARGE SCALE GENOMIC DNA]</scope>
    <source>
        <strain evidence="1">BV-YZ2020</strain>
    </source>
</reference>
<comment type="caution">
    <text evidence="1">The sequence shown here is derived from an EMBL/GenBank/DDBJ whole genome shotgun (WGS) entry which is preliminary data.</text>
</comment>
<accession>A0ACB9P8Y6</accession>
<dbReference type="EMBL" id="CM039430">
    <property type="protein sequence ID" value="KAI4345252.1"/>
    <property type="molecule type" value="Genomic_DNA"/>
</dbReference>
<organism evidence="1 2">
    <name type="scientific">Bauhinia variegata</name>
    <name type="common">Purple orchid tree</name>
    <name type="synonym">Phanera variegata</name>
    <dbReference type="NCBI Taxonomy" id="167791"/>
    <lineage>
        <taxon>Eukaryota</taxon>
        <taxon>Viridiplantae</taxon>
        <taxon>Streptophyta</taxon>
        <taxon>Embryophyta</taxon>
        <taxon>Tracheophyta</taxon>
        <taxon>Spermatophyta</taxon>
        <taxon>Magnoliopsida</taxon>
        <taxon>eudicotyledons</taxon>
        <taxon>Gunneridae</taxon>
        <taxon>Pentapetalae</taxon>
        <taxon>rosids</taxon>
        <taxon>fabids</taxon>
        <taxon>Fabales</taxon>
        <taxon>Fabaceae</taxon>
        <taxon>Cercidoideae</taxon>
        <taxon>Cercideae</taxon>
        <taxon>Bauhiniinae</taxon>
        <taxon>Bauhinia</taxon>
    </lineage>
</organism>
<proteinExistence type="predicted"/>
<keyword evidence="2" id="KW-1185">Reference proteome</keyword>
<dbReference type="Proteomes" id="UP000828941">
    <property type="component" value="Chromosome 5"/>
</dbReference>
<protein>
    <submittedName>
        <fullName evidence="1">Uncharacterized protein</fullName>
    </submittedName>
</protein>
<gene>
    <name evidence="1" type="ORF">L6164_012391</name>
</gene>
<sequence length="111" mass="12372">MSIEALAMAGADYMDFPVDAGSSERSSKLVPHLLADAYAEQDLSACSYKVLNSSLRLELHDKWLKTKIREWAKAASLNNKRKANLKAKEITLIMDCHKSQANDALFVLMQS</sequence>